<dbReference type="SUPFAM" id="SSF54826">
    <property type="entry name" value="Enolase N-terminal domain-like"/>
    <property type="match status" value="1"/>
</dbReference>
<dbReference type="SFLD" id="SFLDG00179">
    <property type="entry name" value="mandelate_racemase"/>
    <property type="match status" value="1"/>
</dbReference>
<evidence type="ECO:0000259" key="4">
    <source>
        <dbReference type="SMART" id="SM00922"/>
    </source>
</evidence>
<dbReference type="InterPro" id="IPR013342">
    <property type="entry name" value="Mandelate_racemase_C"/>
</dbReference>
<dbReference type="Gene3D" id="3.20.20.120">
    <property type="entry name" value="Enolase-like C-terminal domain"/>
    <property type="match status" value="1"/>
</dbReference>
<dbReference type="InterPro" id="IPR013341">
    <property type="entry name" value="Mandelate_racemase_N_dom"/>
</dbReference>
<dbReference type="PANTHER" id="PTHR13794">
    <property type="entry name" value="ENOLASE SUPERFAMILY, MANDELATE RACEMASE"/>
    <property type="match status" value="1"/>
</dbReference>
<dbReference type="InterPro" id="IPR046945">
    <property type="entry name" value="RHMD-like"/>
</dbReference>
<dbReference type="InterPro" id="IPR029065">
    <property type="entry name" value="Enolase_C-like"/>
</dbReference>
<keyword evidence="3" id="KW-0460">Magnesium</keyword>
<evidence type="ECO:0000313" key="6">
    <source>
        <dbReference type="Proteomes" id="UP000542813"/>
    </source>
</evidence>
<keyword evidence="2" id="KW-0479">Metal-binding</keyword>
<comment type="cofactor">
    <cofactor evidence="1">
        <name>Mg(2+)</name>
        <dbReference type="ChEBI" id="CHEBI:18420"/>
    </cofactor>
</comment>
<dbReference type="InterPro" id="IPR029017">
    <property type="entry name" value="Enolase-like_N"/>
</dbReference>
<dbReference type="SUPFAM" id="SSF51604">
    <property type="entry name" value="Enolase C-terminal domain-like"/>
    <property type="match status" value="1"/>
</dbReference>
<dbReference type="SFLD" id="SFLDS00001">
    <property type="entry name" value="Enolase"/>
    <property type="match status" value="1"/>
</dbReference>
<dbReference type="Pfam" id="PF02746">
    <property type="entry name" value="MR_MLE_N"/>
    <property type="match status" value="1"/>
</dbReference>
<dbReference type="SMART" id="SM00922">
    <property type="entry name" value="MR_MLE"/>
    <property type="match status" value="1"/>
</dbReference>
<dbReference type="RefSeq" id="WP_184827503.1">
    <property type="nucleotide sequence ID" value="NZ_JACHMM010000001.1"/>
</dbReference>
<dbReference type="Pfam" id="PF13378">
    <property type="entry name" value="MR_MLE_C"/>
    <property type="match status" value="1"/>
</dbReference>
<dbReference type="EMBL" id="JACHMM010000001">
    <property type="protein sequence ID" value="MBB5791039.1"/>
    <property type="molecule type" value="Genomic_DNA"/>
</dbReference>
<feature type="domain" description="Mandelate racemase/muconate lactonizing enzyme C-terminal" evidence="4">
    <location>
        <begin position="127"/>
        <end position="232"/>
    </location>
</feature>
<evidence type="ECO:0000256" key="3">
    <source>
        <dbReference type="ARBA" id="ARBA00022842"/>
    </source>
</evidence>
<dbReference type="GO" id="GO:0000287">
    <property type="term" value="F:magnesium ion binding"/>
    <property type="evidence" value="ECO:0007669"/>
    <property type="project" value="TreeGrafter"/>
</dbReference>
<dbReference type="GO" id="GO:0016836">
    <property type="term" value="F:hydro-lyase activity"/>
    <property type="evidence" value="ECO:0007669"/>
    <property type="project" value="TreeGrafter"/>
</dbReference>
<dbReference type="Gene3D" id="3.30.390.10">
    <property type="entry name" value="Enolase-like, N-terminal domain"/>
    <property type="match status" value="1"/>
</dbReference>
<sequence length="364" mass="40156">MRIESIETFQRDVELAVVRIRTDDGAEGIGQISQHRADLSVHLLHEFVAPHFLGADPWSIDVLTQRFVRDTYKFPSTFALRALSGIDTAIWDLLGQVTGQPVYNLLGGKARDSVPVYASSMSRRITPEAEAERLTELVETYGFRCVKVRLHEVMGRDTDAAPGRTEKLVPLIRETLGPDVAINADANGAFSVSKAIRVGRLLEEYDYHHFEEPCPYQEIENSAKVAAALDIPVAGGEQDAVLEQIQRMVNMRAVDILQPDVNYIGGMARARRAVLIAEAAGIPCTPHCPNQSLLQVFTLHLATAFGSVSQYQEWGIESYDWVRDLYDPMPQVVGGEVVLGDAPGWGVTVNPDFLATGTRRVSTL</sequence>
<gene>
    <name evidence="5" type="ORF">HD601_005614</name>
</gene>
<reference evidence="5 6" key="1">
    <citation type="submission" date="2020-08" db="EMBL/GenBank/DDBJ databases">
        <title>Sequencing the genomes of 1000 actinobacteria strains.</title>
        <authorList>
            <person name="Klenk H.-P."/>
        </authorList>
    </citation>
    <scope>NUCLEOTIDE SEQUENCE [LARGE SCALE GENOMIC DNA]</scope>
    <source>
        <strain evidence="5 6">DSM 102122</strain>
    </source>
</reference>
<dbReference type="PANTHER" id="PTHR13794:SF58">
    <property type="entry name" value="MITOCHONDRIAL ENOLASE SUPERFAMILY MEMBER 1"/>
    <property type="match status" value="1"/>
</dbReference>
<dbReference type="GO" id="GO:0016052">
    <property type="term" value="P:carbohydrate catabolic process"/>
    <property type="evidence" value="ECO:0007669"/>
    <property type="project" value="TreeGrafter"/>
</dbReference>
<proteinExistence type="predicted"/>
<name>A0A7W9LP93_9ACTN</name>
<accession>A0A7W9LP93</accession>
<dbReference type="Proteomes" id="UP000542813">
    <property type="component" value="Unassembled WGS sequence"/>
</dbReference>
<comment type="caution">
    <text evidence="5">The sequence shown here is derived from an EMBL/GenBank/DDBJ whole genome shotgun (WGS) entry which is preliminary data.</text>
</comment>
<dbReference type="AlphaFoldDB" id="A0A7W9LP93"/>
<evidence type="ECO:0000256" key="2">
    <source>
        <dbReference type="ARBA" id="ARBA00022723"/>
    </source>
</evidence>
<evidence type="ECO:0000313" key="5">
    <source>
        <dbReference type="EMBL" id="MBB5791039.1"/>
    </source>
</evidence>
<protein>
    <submittedName>
        <fullName evidence="5">L-alanine-DL-glutamate epimerase-like enolase superfamily enzyme</fullName>
    </submittedName>
</protein>
<dbReference type="CDD" id="cd03316">
    <property type="entry name" value="MR_like"/>
    <property type="match status" value="1"/>
</dbReference>
<dbReference type="InterPro" id="IPR036849">
    <property type="entry name" value="Enolase-like_C_sf"/>
</dbReference>
<evidence type="ECO:0000256" key="1">
    <source>
        <dbReference type="ARBA" id="ARBA00001946"/>
    </source>
</evidence>
<keyword evidence="6" id="KW-1185">Reference proteome</keyword>
<organism evidence="5 6">
    <name type="scientific">Jiangella mangrovi</name>
    <dbReference type="NCBI Taxonomy" id="1524084"/>
    <lineage>
        <taxon>Bacteria</taxon>
        <taxon>Bacillati</taxon>
        <taxon>Actinomycetota</taxon>
        <taxon>Actinomycetes</taxon>
        <taxon>Jiangellales</taxon>
        <taxon>Jiangellaceae</taxon>
        <taxon>Jiangella</taxon>
    </lineage>
</organism>